<organism evidence="1 2">
    <name type="scientific">Microcosmobacter mediterraneus</name>
    <dbReference type="NCBI Taxonomy" id="3075607"/>
    <lineage>
        <taxon>Bacteria</taxon>
        <taxon>Pseudomonadati</taxon>
        <taxon>Bacteroidota</taxon>
        <taxon>Flavobacteriia</taxon>
        <taxon>Flavobacteriales</taxon>
        <taxon>Flavobacteriaceae</taxon>
        <taxon>Microcosmobacter</taxon>
    </lineage>
</organism>
<keyword evidence="2" id="KW-1185">Reference proteome</keyword>
<dbReference type="RefSeq" id="WP_311426571.1">
    <property type="nucleotide sequence ID" value="NZ_JAVRIA010000002.1"/>
</dbReference>
<protein>
    <submittedName>
        <fullName evidence="1">Choice-of-anchor J domain-containing protein</fullName>
    </submittedName>
</protein>
<proteinExistence type="predicted"/>
<evidence type="ECO:0000313" key="2">
    <source>
        <dbReference type="Proteomes" id="UP001259492"/>
    </source>
</evidence>
<dbReference type="NCBIfam" id="NF038128">
    <property type="entry name" value="choice_anch_J"/>
    <property type="match status" value="1"/>
</dbReference>
<accession>A0ABU2YHZ4</accession>
<reference evidence="1 2" key="1">
    <citation type="submission" date="2023-09" db="EMBL/GenBank/DDBJ databases">
        <authorList>
            <person name="Rey-Velasco X."/>
        </authorList>
    </citation>
    <scope>NUCLEOTIDE SEQUENCE [LARGE SCALE GENOMIC DNA]</scope>
    <source>
        <strain evidence="1 2">W332</strain>
    </source>
</reference>
<dbReference type="PROSITE" id="PS51257">
    <property type="entry name" value="PROKAR_LIPOPROTEIN"/>
    <property type="match status" value="1"/>
</dbReference>
<evidence type="ECO:0000313" key="1">
    <source>
        <dbReference type="EMBL" id="MDT0557794.1"/>
    </source>
</evidence>
<sequence length="553" mass="60869">MKKIVYLLTIVAIVITACNPMEDIYNEISEIENPVIGTDEFTMTADDYAEIDSSTDDDYYETFEAFADLDDAKNALPSFIADRYPFWGNGSAVTVSFDVYDGNPGDLLSPFTNADVYLLGSNDYPSSNSNAFLEGEDVESTLEDVIADQFPMPSDGQVVRLGYNSFTEAPTVGLASVYEAAFPANFGDFEFIEVFDDGLEGDADNLGWRNQSAYAEGSGFAGGANQTEEWLISPEVDLTGSTGLSFQITQEIDFLGDEDLFDVLVSTDYTTGGDPMAATWEAVDFDKTIFGSMTTSEDLDFEDYDGETVHIALKYSSTDSDSPRWRVESFAVRTIGFEGPTESNSAYYTYFDGSWSSNDNAYYLADADYDLMGAPGQFNNFSNSVRPENYIPQFLGMQFPFAQEEDELYMIYRFFAGSTVTRGNLYTFTNGAWTPAISSLQFGNENGVWVPDNTIRYTLVGTDYSVVVNGLTGVEGFEAAVGNLDTFGNFNRTGGSTNWSDDMLLAAFNLVLDNINPSAEEGQKYFVTIATWAPGNSTEDFALIKADGVWVYQ</sequence>
<comment type="caution">
    <text evidence="1">The sequence shown here is derived from an EMBL/GenBank/DDBJ whole genome shotgun (WGS) entry which is preliminary data.</text>
</comment>
<dbReference type="Proteomes" id="UP001259492">
    <property type="component" value="Unassembled WGS sequence"/>
</dbReference>
<dbReference type="EMBL" id="JAVRIA010000002">
    <property type="protein sequence ID" value="MDT0557794.1"/>
    <property type="molecule type" value="Genomic_DNA"/>
</dbReference>
<gene>
    <name evidence="1" type="ORF">RM697_04005</name>
</gene>
<name>A0ABU2YHZ4_9FLAO</name>
<dbReference type="Gene3D" id="2.60.120.200">
    <property type="match status" value="1"/>
</dbReference>